<dbReference type="SUPFAM" id="SSF56059">
    <property type="entry name" value="Glutathione synthetase ATP-binding domain-like"/>
    <property type="match status" value="1"/>
</dbReference>
<proteinExistence type="predicted"/>
<keyword evidence="1" id="KW-0067">ATP-binding</keyword>
<gene>
    <name evidence="3" type="ORF">NCTC12967_00172</name>
</gene>
<dbReference type="GeneID" id="64405675"/>
<dbReference type="EMBL" id="LR134406">
    <property type="protein sequence ID" value="VEH68910.1"/>
    <property type="molecule type" value="Genomic_DNA"/>
</dbReference>
<dbReference type="GO" id="GO:0005524">
    <property type="term" value="F:ATP binding"/>
    <property type="evidence" value="ECO:0007669"/>
    <property type="project" value="UniProtKB-UniRule"/>
</dbReference>
<dbReference type="Pfam" id="PF02655">
    <property type="entry name" value="ATP-grasp_3"/>
    <property type="match status" value="1"/>
</dbReference>
<dbReference type="RefSeq" id="WP_061787374.1">
    <property type="nucleotide sequence ID" value="NZ_LR134406.1"/>
</dbReference>
<dbReference type="Gene3D" id="3.30.470.20">
    <property type="entry name" value="ATP-grasp fold, B domain"/>
    <property type="match status" value="1"/>
</dbReference>
<dbReference type="AlphaFoldDB" id="A0A3S4W535"/>
<reference evidence="3 4" key="1">
    <citation type="submission" date="2018-12" db="EMBL/GenBank/DDBJ databases">
        <authorList>
            <consortium name="Pathogen Informatics"/>
        </authorList>
    </citation>
    <scope>NUCLEOTIDE SEQUENCE [LARGE SCALE GENOMIC DNA]</scope>
    <source>
        <strain evidence="3 4">NCTC12967</strain>
    </source>
</reference>
<evidence type="ECO:0000256" key="1">
    <source>
        <dbReference type="PROSITE-ProRule" id="PRU00409"/>
    </source>
</evidence>
<dbReference type="GO" id="GO:0046872">
    <property type="term" value="F:metal ion binding"/>
    <property type="evidence" value="ECO:0007669"/>
    <property type="project" value="InterPro"/>
</dbReference>
<dbReference type="Gene3D" id="3.40.50.20">
    <property type="match status" value="1"/>
</dbReference>
<evidence type="ECO:0000313" key="3">
    <source>
        <dbReference type="EMBL" id="VEH68910.1"/>
    </source>
</evidence>
<accession>A0A3S4W535</accession>
<dbReference type="InterPro" id="IPR036291">
    <property type="entry name" value="NAD(P)-bd_dom_sf"/>
</dbReference>
<dbReference type="PROSITE" id="PS50975">
    <property type="entry name" value="ATP_GRASP"/>
    <property type="match status" value="1"/>
</dbReference>
<sequence>MTTGPVLVTGAHGPAGRALMAQFDERGLPVLGVDMAVDDSSPRVLRVPPAKDPTYPDALRSVIKANGVEVLIPTVSEELRLVAGLRGGSWDGIRVVISPGDAVRVADDKLLTARCLAAAGVATPPFAGGEEFTSGPGVAERIGFPLVIKPRVSRGARGVRVAHSPGEVGEVAGSCIVQGFAPGTEYAPVVYAALPGGSFSRSGKPLDPFVAVLEKTGLTAGEVGNATGVKRVDGPAVADVARLAVRTVQAIGLVGPVDIDIRRDATGTPRVLEVNARFGANSQAVPELLGLLLRDLDPGDP</sequence>
<evidence type="ECO:0000313" key="4">
    <source>
        <dbReference type="Proteomes" id="UP000273044"/>
    </source>
</evidence>
<dbReference type="InterPro" id="IPR011761">
    <property type="entry name" value="ATP-grasp"/>
</dbReference>
<keyword evidence="4" id="KW-1185">Reference proteome</keyword>
<protein>
    <submittedName>
        <fullName evidence="3">Carbamoyl phosphate synthase-like protein</fullName>
    </submittedName>
</protein>
<keyword evidence="1" id="KW-0547">Nucleotide-binding</keyword>
<dbReference type="Proteomes" id="UP000273044">
    <property type="component" value="Chromosome"/>
</dbReference>
<organism evidence="3 4">
    <name type="scientific">Arachnia propionica</name>
    <dbReference type="NCBI Taxonomy" id="1750"/>
    <lineage>
        <taxon>Bacteria</taxon>
        <taxon>Bacillati</taxon>
        <taxon>Actinomycetota</taxon>
        <taxon>Actinomycetes</taxon>
        <taxon>Propionibacteriales</taxon>
        <taxon>Propionibacteriaceae</taxon>
        <taxon>Arachnia</taxon>
    </lineage>
</organism>
<dbReference type="InterPro" id="IPR003806">
    <property type="entry name" value="ATP-grasp_PylC-type"/>
</dbReference>
<dbReference type="InterPro" id="IPR013815">
    <property type="entry name" value="ATP_grasp_subdomain_1"/>
</dbReference>
<dbReference type="SUPFAM" id="SSF51735">
    <property type="entry name" value="NAD(P)-binding Rossmann-fold domains"/>
    <property type="match status" value="1"/>
</dbReference>
<dbReference type="Gene3D" id="3.30.1490.20">
    <property type="entry name" value="ATP-grasp fold, A domain"/>
    <property type="match status" value="1"/>
</dbReference>
<name>A0A3S4W535_9ACTN</name>
<evidence type="ECO:0000259" key="2">
    <source>
        <dbReference type="PROSITE" id="PS50975"/>
    </source>
</evidence>
<feature type="domain" description="ATP-grasp" evidence="2">
    <location>
        <begin position="113"/>
        <end position="300"/>
    </location>
</feature>